<dbReference type="CDD" id="cd08152">
    <property type="entry name" value="y4iL_like"/>
    <property type="match status" value="1"/>
</dbReference>
<keyword evidence="3" id="KW-1185">Reference proteome</keyword>
<organism evidence="2 3">
    <name type="scientific">Leptothrix discophora</name>
    <dbReference type="NCBI Taxonomy" id="89"/>
    <lineage>
        <taxon>Bacteria</taxon>
        <taxon>Pseudomonadati</taxon>
        <taxon>Pseudomonadota</taxon>
        <taxon>Betaproteobacteria</taxon>
        <taxon>Burkholderiales</taxon>
        <taxon>Sphaerotilaceae</taxon>
        <taxon>Leptothrix</taxon>
    </lineage>
</organism>
<protein>
    <submittedName>
        <fullName evidence="2">Catalase family protein</fullName>
    </submittedName>
</protein>
<dbReference type="EMBL" id="JAUZEE010000006">
    <property type="protein sequence ID" value="MDP4301433.1"/>
    <property type="molecule type" value="Genomic_DNA"/>
</dbReference>
<sequence>MNRPPPAGALERALHGSLVRLMQLERRVDPLVRPALDSLLREPLTRVVQALIRLQPARVRERPGEETPLPGEEACVDAIVRDMRDHMHRLYRPGEYERAGNTKTHGVVRAELRVHDGLPEALRHGLFATPRRYPAWVRFGGPGPASPPDIDDVGVLSLGVKVMDVPGPKLMDDERHTQDLTGISTPVFTTPDVIANAQLQAMIRRGTPLWYFLRGHLLDSLMQALWSRTQTSPLETGYWGCVPYRLGPEAVMQYQFRPLGDGPPRAVPGLPGRPSPNYLREALAATLRTRDAAFELCVQRQVDARHTPIENASVRWSERLSPPVPVATLHIPQQVFDSPAQLAFAHRLSIHPWHALEAHRPLGNQNRARRRIYEELSRLRQAMNGTPHVEPDGSETFDA</sequence>
<evidence type="ECO:0000256" key="1">
    <source>
        <dbReference type="ARBA" id="ARBA00002974"/>
    </source>
</evidence>
<dbReference type="Proteomes" id="UP001235760">
    <property type="component" value="Unassembled WGS sequence"/>
</dbReference>
<evidence type="ECO:0000313" key="3">
    <source>
        <dbReference type="Proteomes" id="UP001235760"/>
    </source>
</evidence>
<dbReference type="Gene3D" id="2.40.180.10">
    <property type="entry name" value="Catalase core domain"/>
    <property type="match status" value="1"/>
</dbReference>
<comment type="caution">
    <text evidence="2">The sequence shown here is derived from an EMBL/GenBank/DDBJ whole genome shotgun (WGS) entry which is preliminary data.</text>
</comment>
<proteinExistence type="predicted"/>
<name>A0ABT9G4L6_LEPDI</name>
<comment type="function">
    <text evidence="1">Decomposes hydrogen peroxide into water and oxygen; serves to protect cells from the toxic effects of hydrogen peroxide.</text>
</comment>
<evidence type="ECO:0000313" key="2">
    <source>
        <dbReference type="EMBL" id="MDP4301433.1"/>
    </source>
</evidence>
<dbReference type="RefSeq" id="WP_305749989.1">
    <property type="nucleotide sequence ID" value="NZ_JAUZEE010000006.1"/>
</dbReference>
<accession>A0ABT9G4L6</accession>
<reference evidence="2 3" key="1">
    <citation type="submission" date="2023-08" db="EMBL/GenBank/DDBJ databases">
        <authorList>
            <person name="Roldan D.M."/>
            <person name="Menes R.J."/>
        </authorList>
    </citation>
    <scope>NUCLEOTIDE SEQUENCE [LARGE SCALE GENOMIC DNA]</scope>
    <source>
        <strain evidence="2 3">CCM 2812</strain>
    </source>
</reference>
<dbReference type="SUPFAM" id="SSF56634">
    <property type="entry name" value="Heme-dependent catalase-like"/>
    <property type="match status" value="1"/>
</dbReference>
<dbReference type="InterPro" id="IPR020835">
    <property type="entry name" value="Catalase_sf"/>
</dbReference>
<gene>
    <name evidence="2" type="ORF">Q8X39_12355</name>
</gene>